<dbReference type="SUPFAM" id="SSF52402">
    <property type="entry name" value="Adenine nucleotide alpha hydrolases-like"/>
    <property type="match status" value="1"/>
</dbReference>
<evidence type="ECO:0000313" key="3">
    <source>
        <dbReference type="Proteomes" id="UP000235616"/>
    </source>
</evidence>
<organism evidence="2 3">
    <name type="scientific">Trinickia dabaoshanensis</name>
    <dbReference type="NCBI Taxonomy" id="564714"/>
    <lineage>
        <taxon>Bacteria</taxon>
        <taxon>Pseudomonadati</taxon>
        <taxon>Pseudomonadota</taxon>
        <taxon>Betaproteobacteria</taxon>
        <taxon>Burkholderiales</taxon>
        <taxon>Burkholderiaceae</taxon>
        <taxon>Trinickia</taxon>
    </lineage>
</organism>
<gene>
    <name evidence="2" type="ORF">C0Z18_19625</name>
</gene>
<evidence type="ECO:0000313" key="2">
    <source>
        <dbReference type="EMBL" id="PMS17723.1"/>
    </source>
</evidence>
<dbReference type="AlphaFoldDB" id="A0A2N7VKR5"/>
<evidence type="ECO:0000259" key="1">
    <source>
        <dbReference type="Pfam" id="PF00582"/>
    </source>
</evidence>
<feature type="domain" description="UspA" evidence="1">
    <location>
        <begin position="10"/>
        <end position="133"/>
    </location>
</feature>
<sequence>MIPVLYGGGAPEAARHAAFLFAERCVSEVELIEVLDDANQGRAAAFHSPGDLRRREMWSVRDALTTTRAILEDAGVPYTFKRVFGPAERTIAEHAASDHADIVVLDAGRLGFFRRWGTFARLWRLCSKPVTMIH</sequence>
<name>A0A2N7VKR5_9BURK</name>
<comment type="caution">
    <text evidence="2">The sequence shown here is derived from an EMBL/GenBank/DDBJ whole genome shotgun (WGS) entry which is preliminary data.</text>
</comment>
<dbReference type="InterPro" id="IPR014729">
    <property type="entry name" value="Rossmann-like_a/b/a_fold"/>
</dbReference>
<accession>A0A2N7VKR5</accession>
<dbReference type="EMBL" id="PNYA01000018">
    <property type="protein sequence ID" value="PMS17723.1"/>
    <property type="molecule type" value="Genomic_DNA"/>
</dbReference>
<dbReference type="InterPro" id="IPR006016">
    <property type="entry name" value="UspA"/>
</dbReference>
<dbReference type="RefSeq" id="WP_102647145.1">
    <property type="nucleotide sequence ID" value="NZ_PNYA01000018.1"/>
</dbReference>
<reference evidence="2 3" key="1">
    <citation type="submission" date="2018-01" db="EMBL/GenBank/DDBJ databases">
        <title>Whole genome analyses suggest that Burkholderia sensu lato contains two further novel genera in the rhizoxinica-symbiotica group Mycetohabitans gen. nov., and Trinickia gen. nov.: implications for the evolution of diazotrophy and nodulation in the Burkholderiaceae.</title>
        <authorList>
            <person name="Estrada-de los Santos P."/>
            <person name="Palmer M."/>
            <person name="Chavez-Ramirez B."/>
            <person name="Beukes C."/>
            <person name="Steenkamp E.T."/>
            <person name="Hirsch A.M."/>
            <person name="Manyaka P."/>
            <person name="Maluk M."/>
            <person name="Lafos M."/>
            <person name="Crook M."/>
            <person name="Gross E."/>
            <person name="Simon M.F."/>
            <person name="Bueno dos Reis Junior F."/>
            <person name="Poole P.S."/>
            <person name="Venter S.N."/>
            <person name="James E.K."/>
        </authorList>
    </citation>
    <scope>NUCLEOTIDE SEQUENCE [LARGE SCALE GENOMIC DNA]</scope>
    <source>
        <strain evidence="2 3">GIMN1.004</strain>
    </source>
</reference>
<protein>
    <submittedName>
        <fullName evidence="2">Universal stress protein</fullName>
    </submittedName>
</protein>
<dbReference type="Proteomes" id="UP000235616">
    <property type="component" value="Unassembled WGS sequence"/>
</dbReference>
<dbReference type="Gene3D" id="3.40.50.620">
    <property type="entry name" value="HUPs"/>
    <property type="match status" value="1"/>
</dbReference>
<dbReference type="OrthoDB" id="5512223at2"/>
<dbReference type="Pfam" id="PF00582">
    <property type="entry name" value="Usp"/>
    <property type="match status" value="1"/>
</dbReference>
<keyword evidence="3" id="KW-1185">Reference proteome</keyword>
<dbReference type="CDD" id="cd00293">
    <property type="entry name" value="USP-like"/>
    <property type="match status" value="1"/>
</dbReference>
<proteinExistence type="predicted"/>